<accession>A0A1T4UUH6</accession>
<gene>
    <name evidence="2" type="ORF">CZ814_03727</name>
</gene>
<organism evidence="2 3">
    <name type="scientific">Photobacterium toruni</name>
    <dbReference type="NCBI Taxonomy" id="1935446"/>
    <lineage>
        <taxon>Bacteria</taxon>
        <taxon>Pseudomonadati</taxon>
        <taxon>Pseudomonadota</taxon>
        <taxon>Gammaproteobacteria</taxon>
        <taxon>Vibrionales</taxon>
        <taxon>Vibrionaceae</taxon>
        <taxon>Photobacterium</taxon>
    </lineage>
</organism>
<dbReference type="Proteomes" id="UP000191116">
    <property type="component" value="Unassembled WGS sequence"/>
</dbReference>
<evidence type="ECO:0000313" key="2">
    <source>
        <dbReference type="EMBL" id="SKA56296.1"/>
    </source>
</evidence>
<protein>
    <submittedName>
        <fullName evidence="2">LexA repressor</fullName>
    </submittedName>
</protein>
<proteinExistence type="predicted"/>
<evidence type="ECO:0000259" key="1">
    <source>
        <dbReference type="Pfam" id="PF00717"/>
    </source>
</evidence>
<dbReference type="Pfam" id="PF00717">
    <property type="entry name" value="Peptidase_S24"/>
    <property type="match status" value="1"/>
</dbReference>
<sequence length="239" mass="26746">MNVHMFIVELMKKVEEIRLENARYLSKLIGGNAVFADKLDRSATQISRIIGKRPTTNIGSKMARHIEECFGKQSGWLDTDHQWDSDEIGLDTQPTVDNSHNLNILPITHTREVPILSWVQAGAFCYSETQILPYDCETILCPNKHASSKTFALRVVGDSMTAPFGRSYPEGTIIFVDPEKQAEPGNRVIACTAKGHTFKQLAINEFNELYLKPLNPSHQPIMEEGIQICGVVIGSYTPE</sequence>
<dbReference type="InterPro" id="IPR050077">
    <property type="entry name" value="LexA_repressor"/>
</dbReference>
<dbReference type="PANTHER" id="PTHR33516">
    <property type="entry name" value="LEXA REPRESSOR"/>
    <property type="match status" value="1"/>
</dbReference>
<reference evidence="2 3" key="1">
    <citation type="submission" date="2017-02" db="EMBL/GenBank/DDBJ databases">
        <authorList>
            <person name="Peterson S.W."/>
        </authorList>
    </citation>
    <scope>NUCLEOTIDE SEQUENCE [LARGE SCALE GENOMIC DNA]</scope>
    <source>
        <strain evidence="2 3">CECT 9189</strain>
    </source>
</reference>
<dbReference type="PANTHER" id="PTHR33516:SF2">
    <property type="entry name" value="LEXA REPRESSOR-RELATED"/>
    <property type="match status" value="1"/>
</dbReference>
<evidence type="ECO:0000313" key="3">
    <source>
        <dbReference type="Proteomes" id="UP000191116"/>
    </source>
</evidence>
<dbReference type="AlphaFoldDB" id="A0A1T4UUH6"/>
<feature type="domain" description="Peptidase S24/S26A/S26B/S26C" evidence="1">
    <location>
        <begin position="114"/>
        <end position="233"/>
    </location>
</feature>
<dbReference type="SUPFAM" id="SSF51306">
    <property type="entry name" value="LexA/Signal peptidase"/>
    <property type="match status" value="1"/>
</dbReference>
<dbReference type="Gene3D" id="2.10.109.10">
    <property type="entry name" value="Umud Fragment, subunit A"/>
    <property type="match status" value="1"/>
</dbReference>
<dbReference type="CDD" id="cd06529">
    <property type="entry name" value="S24_LexA-like"/>
    <property type="match status" value="1"/>
</dbReference>
<dbReference type="EMBL" id="FUWP01000033">
    <property type="protein sequence ID" value="SKA56296.1"/>
    <property type="molecule type" value="Genomic_DNA"/>
</dbReference>
<dbReference type="InterPro" id="IPR015927">
    <property type="entry name" value="Peptidase_S24_S26A/B/C"/>
</dbReference>
<name>A0A1T4UUH6_9GAMM</name>
<dbReference type="InterPro" id="IPR039418">
    <property type="entry name" value="LexA-like"/>
</dbReference>
<dbReference type="InterPro" id="IPR036286">
    <property type="entry name" value="LexA/Signal_pep-like_sf"/>
</dbReference>